<organism evidence="1 2">
    <name type="scientific">Chaetomium tenue</name>
    <dbReference type="NCBI Taxonomy" id="1854479"/>
    <lineage>
        <taxon>Eukaryota</taxon>
        <taxon>Fungi</taxon>
        <taxon>Dikarya</taxon>
        <taxon>Ascomycota</taxon>
        <taxon>Pezizomycotina</taxon>
        <taxon>Sordariomycetes</taxon>
        <taxon>Sordariomycetidae</taxon>
        <taxon>Sordariales</taxon>
        <taxon>Chaetomiaceae</taxon>
        <taxon>Chaetomium</taxon>
    </lineage>
</organism>
<reference evidence="1 2" key="1">
    <citation type="journal article" date="2021" name="Nat. Commun.">
        <title>Genetic determinants of endophytism in the Arabidopsis root mycobiome.</title>
        <authorList>
            <person name="Mesny F."/>
            <person name="Miyauchi S."/>
            <person name="Thiergart T."/>
            <person name="Pickel B."/>
            <person name="Atanasova L."/>
            <person name="Karlsson M."/>
            <person name="Huettel B."/>
            <person name="Barry K.W."/>
            <person name="Haridas S."/>
            <person name="Chen C."/>
            <person name="Bauer D."/>
            <person name="Andreopoulos W."/>
            <person name="Pangilinan J."/>
            <person name="LaButti K."/>
            <person name="Riley R."/>
            <person name="Lipzen A."/>
            <person name="Clum A."/>
            <person name="Drula E."/>
            <person name="Henrissat B."/>
            <person name="Kohler A."/>
            <person name="Grigoriev I.V."/>
            <person name="Martin F.M."/>
            <person name="Hacquard S."/>
        </authorList>
    </citation>
    <scope>NUCLEOTIDE SEQUENCE [LARGE SCALE GENOMIC DNA]</scope>
    <source>
        <strain evidence="1 2">MPI-SDFR-AT-0079</strain>
    </source>
</reference>
<protein>
    <submittedName>
        <fullName evidence="1">Uncharacterized protein</fullName>
    </submittedName>
</protein>
<evidence type="ECO:0000313" key="2">
    <source>
        <dbReference type="Proteomes" id="UP000724584"/>
    </source>
</evidence>
<evidence type="ECO:0000313" key="1">
    <source>
        <dbReference type="EMBL" id="KAH6649563.1"/>
    </source>
</evidence>
<dbReference type="EMBL" id="JAGIZQ010000001">
    <property type="protein sequence ID" value="KAH6649563.1"/>
    <property type="molecule type" value="Genomic_DNA"/>
</dbReference>
<name>A0ACB7PKE2_9PEZI</name>
<accession>A0ACB7PKE2</accession>
<gene>
    <name evidence="1" type="ORF">F5144DRAFT_8725</name>
</gene>
<dbReference type="Proteomes" id="UP000724584">
    <property type="component" value="Unassembled WGS sequence"/>
</dbReference>
<comment type="caution">
    <text evidence="1">The sequence shown here is derived from an EMBL/GenBank/DDBJ whole genome shotgun (WGS) entry which is preliminary data.</text>
</comment>
<sequence length="98" mass="10806">MKGAGGHNRRNGPQADCIGLLSFLLFVFSSVSYGLIFTTDASRYLDICLYEVLKLQLGSCSSPLSNTTTVRASMFRDHPQCIVSIRHNNAFLSFPAFI</sequence>
<proteinExistence type="predicted"/>
<keyword evidence="2" id="KW-1185">Reference proteome</keyword>